<dbReference type="EMBL" id="BDDD01004723">
    <property type="protein sequence ID" value="GAV88217.1"/>
    <property type="molecule type" value="Genomic_DNA"/>
</dbReference>
<proteinExistence type="predicted"/>
<evidence type="ECO:0000256" key="1">
    <source>
        <dbReference type="SAM" id="Phobius"/>
    </source>
</evidence>
<feature type="transmembrane region" description="Helical" evidence="1">
    <location>
        <begin position="12"/>
        <end position="31"/>
    </location>
</feature>
<comment type="caution">
    <text evidence="2">The sequence shown here is derived from an EMBL/GenBank/DDBJ whole genome shotgun (WGS) entry which is preliminary data.</text>
</comment>
<keyword evidence="1" id="KW-0812">Transmembrane</keyword>
<sequence length="115" mass="13310">KLSNIHQLSRHFLSNILLHTPTSGIGIFFLLGRRLLHLQFFFKKSIKGTRVKRKLACLLLPHTIYFAVGRAENIHLILQQYSSGFLKKVDHEIRHLTIGSPSQFHMHRIGTLGRF</sequence>
<evidence type="ECO:0000313" key="3">
    <source>
        <dbReference type="Proteomes" id="UP000187406"/>
    </source>
</evidence>
<keyword evidence="3" id="KW-1185">Reference proteome</keyword>
<accession>A0A1Q3D6V6</accession>
<reference evidence="3" key="1">
    <citation type="submission" date="2016-04" db="EMBL/GenBank/DDBJ databases">
        <title>Cephalotus genome sequencing.</title>
        <authorList>
            <person name="Fukushima K."/>
            <person name="Hasebe M."/>
            <person name="Fang X."/>
        </authorList>
    </citation>
    <scope>NUCLEOTIDE SEQUENCE [LARGE SCALE GENOMIC DNA]</scope>
    <source>
        <strain evidence="3">cv. St1</strain>
    </source>
</reference>
<dbReference type="Proteomes" id="UP000187406">
    <property type="component" value="Unassembled WGS sequence"/>
</dbReference>
<feature type="non-terminal residue" evidence="2">
    <location>
        <position position="1"/>
    </location>
</feature>
<keyword evidence="1" id="KW-0472">Membrane</keyword>
<dbReference type="InParanoid" id="A0A1Q3D6V6"/>
<keyword evidence="1" id="KW-1133">Transmembrane helix</keyword>
<name>A0A1Q3D6V6_CEPFO</name>
<gene>
    <name evidence="2" type="ORF">CFOL_v3_31640</name>
</gene>
<protein>
    <submittedName>
        <fullName evidence="2">Uncharacterized protein</fullName>
    </submittedName>
</protein>
<organism evidence="2 3">
    <name type="scientific">Cephalotus follicularis</name>
    <name type="common">Albany pitcher plant</name>
    <dbReference type="NCBI Taxonomy" id="3775"/>
    <lineage>
        <taxon>Eukaryota</taxon>
        <taxon>Viridiplantae</taxon>
        <taxon>Streptophyta</taxon>
        <taxon>Embryophyta</taxon>
        <taxon>Tracheophyta</taxon>
        <taxon>Spermatophyta</taxon>
        <taxon>Magnoliopsida</taxon>
        <taxon>eudicotyledons</taxon>
        <taxon>Gunneridae</taxon>
        <taxon>Pentapetalae</taxon>
        <taxon>rosids</taxon>
        <taxon>fabids</taxon>
        <taxon>Oxalidales</taxon>
        <taxon>Cephalotaceae</taxon>
        <taxon>Cephalotus</taxon>
    </lineage>
</organism>
<evidence type="ECO:0000313" key="2">
    <source>
        <dbReference type="EMBL" id="GAV88217.1"/>
    </source>
</evidence>
<dbReference type="AlphaFoldDB" id="A0A1Q3D6V6"/>